<dbReference type="STRING" id="1855383.SAMN05216548_11455"/>
<dbReference type="AlphaFoldDB" id="A0A1H9MV95"/>
<keyword evidence="2" id="KW-1185">Reference proteome</keyword>
<organism evidence="1 2">
    <name type="scientific">Faunimonas pinastri</name>
    <dbReference type="NCBI Taxonomy" id="1855383"/>
    <lineage>
        <taxon>Bacteria</taxon>
        <taxon>Pseudomonadati</taxon>
        <taxon>Pseudomonadota</taxon>
        <taxon>Alphaproteobacteria</taxon>
        <taxon>Hyphomicrobiales</taxon>
        <taxon>Afifellaceae</taxon>
        <taxon>Faunimonas</taxon>
    </lineage>
</organism>
<gene>
    <name evidence="1" type="ORF">SAMN05216548_11455</name>
</gene>
<protein>
    <submittedName>
        <fullName evidence="1">Uncharacterized protein</fullName>
    </submittedName>
</protein>
<proteinExistence type="predicted"/>
<dbReference type="Proteomes" id="UP000199647">
    <property type="component" value="Unassembled WGS sequence"/>
</dbReference>
<accession>A0A1H9MV95</accession>
<dbReference type="EMBL" id="FOFG01000014">
    <property type="protein sequence ID" value="SER27335.1"/>
    <property type="molecule type" value="Genomic_DNA"/>
</dbReference>
<name>A0A1H9MV95_9HYPH</name>
<evidence type="ECO:0000313" key="2">
    <source>
        <dbReference type="Proteomes" id="UP000199647"/>
    </source>
</evidence>
<evidence type="ECO:0000313" key="1">
    <source>
        <dbReference type="EMBL" id="SER27335.1"/>
    </source>
</evidence>
<reference evidence="1 2" key="1">
    <citation type="submission" date="2016-10" db="EMBL/GenBank/DDBJ databases">
        <authorList>
            <person name="de Groot N.N."/>
        </authorList>
    </citation>
    <scope>NUCLEOTIDE SEQUENCE [LARGE SCALE GENOMIC DNA]</scope>
    <source>
        <strain evidence="1 2">A52C2</strain>
    </source>
</reference>
<sequence length="37" mass="4085">MMSLLHKLQSYEALVGPLFAVVSAPQPALQMLRFLAL</sequence>